<evidence type="ECO:0000313" key="1">
    <source>
        <dbReference type="EMBL" id="CAH2246576.1"/>
    </source>
</evidence>
<organism evidence="1 2">
    <name type="scientific">Pelobates cultripes</name>
    <name type="common">Western spadefoot toad</name>
    <dbReference type="NCBI Taxonomy" id="61616"/>
    <lineage>
        <taxon>Eukaryota</taxon>
        <taxon>Metazoa</taxon>
        <taxon>Chordata</taxon>
        <taxon>Craniata</taxon>
        <taxon>Vertebrata</taxon>
        <taxon>Euteleostomi</taxon>
        <taxon>Amphibia</taxon>
        <taxon>Batrachia</taxon>
        <taxon>Anura</taxon>
        <taxon>Pelobatoidea</taxon>
        <taxon>Pelobatidae</taxon>
        <taxon>Pelobates</taxon>
    </lineage>
</organism>
<dbReference type="Proteomes" id="UP001295444">
    <property type="component" value="Chromosome 02"/>
</dbReference>
<name>A0AAD1RAT0_PELCU</name>
<gene>
    <name evidence="1" type="ORF">PECUL_23A021451</name>
</gene>
<sequence>MRTKHENDSEHSAKKYMWKKQYNGRCEIKMSVSGHMLSDVPRRIRSFAKNPVHGLKKYEVTTRPKIKPFSASVTPSGFINMIDTIDRKRKTSTEKNFSGSKAYRNSFTSKTGERILKIGAYAETGIGKAQAEVGVLEAEARGPNASAGAEAGLTGVRAMAKAELASASASAGPVGVKVGLGVDTGAAIGVDGVEAKFLGTGIKVGPTTSVSLVGTEVSCVIQ</sequence>
<reference evidence="1" key="1">
    <citation type="submission" date="2022-03" db="EMBL/GenBank/DDBJ databases">
        <authorList>
            <person name="Alioto T."/>
            <person name="Alioto T."/>
            <person name="Gomez Garrido J."/>
        </authorList>
    </citation>
    <scope>NUCLEOTIDE SEQUENCE</scope>
</reference>
<dbReference type="EMBL" id="OW240913">
    <property type="protein sequence ID" value="CAH2246576.1"/>
    <property type="molecule type" value="Genomic_DNA"/>
</dbReference>
<keyword evidence="2" id="KW-1185">Reference proteome</keyword>
<protein>
    <submittedName>
        <fullName evidence="1">Uncharacterized protein</fullName>
    </submittedName>
</protein>
<dbReference type="AlphaFoldDB" id="A0AAD1RAT0"/>
<evidence type="ECO:0000313" key="2">
    <source>
        <dbReference type="Proteomes" id="UP001295444"/>
    </source>
</evidence>
<accession>A0AAD1RAT0</accession>
<proteinExistence type="predicted"/>